<name>A0ABP9YLL9_9FUNG</name>
<gene>
    <name evidence="2" type="ORF">MFLAVUS_001114</name>
</gene>
<dbReference type="EMBL" id="BAABUK010000002">
    <property type="protein sequence ID" value="GAA5807739.1"/>
    <property type="molecule type" value="Genomic_DNA"/>
</dbReference>
<feature type="non-terminal residue" evidence="2">
    <location>
        <position position="1"/>
    </location>
</feature>
<feature type="compositionally biased region" description="Basic and acidic residues" evidence="1">
    <location>
        <begin position="9"/>
        <end position="18"/>
    </location>
</feature>
<accession>A0ABP9YLL9</accession>
<dbReference type="Proteomes" id="UP001473302">
    <property type="component" value="Unassembled WGS sequence"/>
</dbReference>
<comment type="caution">
    <text evidence="2">The sequence shown here is derived from an EMBL/GenBank/DDBJ whole genome shotgun (WGS) entry which is preliminary data.</text>
</comment>
<organism evidence="2 3">
    <name type="scientific">Mucor flavus</name>
    <dbReference type="NCBI Taxonomy" id="439312"/>
    <lineage>
        <taxon>Eukaryota</taxon>
        <taxon>Fungi</taxon>
        <taxon>Fungi incertae sedis</taxon>
        <taxon>Mucoromycota</taxon>
        <taxon>Mucoromycotina</taxon>
        <taxon>Mucoromycetes</taxon>
        <taxon>Mucorales</taxon>
        <taxon>Mucorineae</taxon>
        <taxon>Mucoraceae</taxon>
        <taxon>Mucor</taxon>
    </lineage>
</organism>
<feature type="region of interest" description="Disordered" evidence="1">
    <location>
        <begin position="1"/>
        <end position="67"/>
    </location>
</feature>
<evidence type="ECO:0000313" key="3">
    <source>
        <dbReference type="Proteomes" id="UP001473302"/>
    </source>
</evidence>
<keyword evidence="3" id="KW-1185">Reference proteome</keyword>
<reference evidence="2 3" key="1">
    <citation type="submission" date="2024-04" db="EMBL/GenBank/DDBJ databases">
        <title>genome sequences of Mucor flavus KT1a and Helicostylum pulchrum KT1b strains isolated from the surface of a dry-aged beef.</title>
        <authorList>
            <person name="Toyotome T."/>
            <person name="Hosono M."/>
            <person name="Torimaru M."/>
            <person name="Fukuda K."/>
            <person name="Mikami N."/>
        </authorList>
    </citation>
    <scope>NUCLEOTIDE SEQUENCE [LARGE SCALE GENOMIC DNA]</scope>
    <source>
        <strain evidence="2 3">KT1a</strain>
    </source>
</reference>
<feature type="compositionally biased region" description="Polar residues" evidence="1">
    <location>
        <begin position="19"/>
        <end position="30"/>
    </location>
</feature>
<protein>
    <submittedName>
        <fullName evidence="2">Uncharacterized protein</fullName>
    </submittedName>
</protein>
<proteinExistence type="predicted"/>
<evidence type="ECO:0000313" key="2">
    <source>
        <dbReference type="EMBL" id="GAA5807739.1"/>
    </source>
</evidence>
<feature type="compositionally biased region" description="Polar residues" evidence="1">
    <location>
        <begin position="38"/>
        <end position="47"/>
    </location>
</feature>
<sequence length="67" mass="7344">SKLPVELVGEEKKLKRLQENVNNNTSSTEQPNKKLRSSNDNTPTIPVQENVPTPPPSVVTPVATPKK</sequence>
<evidence type="ECO:0000256" key="1">
    <source>
        <dbReference type="SAM" id="MobiDB-lite"/>
    </source>
</evidence>